<gene>
    <name evidence="6" type="ORF">ACG33_13235</name>
</gene>
<dbReference type="PANTHER" id="PTHR42852">
    <property type="entry name" value="THIOL:DISULFIDE INTERCHANGE PROTEIN DSBE"/>
    <property type="match status" value="1"/>
</dbReference>
<feature type="domain" description="Thioredoxin" evidence="5">
    <location>
        <begin position="9"/>
        <end position="149"/>
    </location>
</feature>
<proteinExistence type="predicted"/>
<organism evidence="6 7">
    <name type="scientific">Steroidobacter denitrificans</name>
    <dbReference type="NCBI Taxonomy" id="465721"/>
    <lineage>
        <taxon>Bacteria</taxon>
        <taxon>Pseudomonadati</taxon>
        <taxon>Pseudomonadota</taxon>
        <taxon>Gammaproteobacteria</taxon>
        <taxon>Steroidobacterales</taxon>
        <taxon>Steroidobacteraceae</taxon>
        <taxon>Steroidobacter</taxon>
    </lineage>
</organism>
<evidence type="ECO:0000256" key="2">
    <source>
        <dbReference type="ARBA" id="ARBA00022748"/>
    </source>
</evidence>
<dbReference type="STRING" id="465721.ACG33_13235"/>
<dbReference type="AlphaFoldDB" id="A0A127FCB1"/>
<dbReference type="EMBL" id="CP011971">
    <property type="protein sequence ID" value="AMN48043.1"/>
    <property type="molecule type" value="Genomic_DNA"/>
</dbReference>
<keyword evidence="7" id="KW-1185">Reference proteome</keyword>
<dbReference type="SUPFAM" id="SSF52833">
    <property type="entry name" value="Thioredoxin-like"/>
    <property type="match status" value="1"/>
</dbReference>
<protein>
    <recommendedName>
        <fullName evidence="5">Thioredoxin domain-containing protein</fullName>
    </recommendedName>
</protein>
<dbReference type="InterPro" id="IPR013740">
    <property type="entry name" value="Redoxin"/>
</dbReference>
<dbReference type="PANTHER" id="PTHR42852:SF18">
    <property type="entry name" value="CHROMOSOME UNDETERMINED SCAFFOLD_47, WHOLE GENOME SHOTGUN SEQUENCE"/>
    <property type="match status" value="1"/>
</dbReference>
<dbReference type="PROSITE" id="PS00194">
    <property type="entry name" value="THIOREDOXIN_1"/>
    <property type="match status" value="1"/>
</dbReference>
<evidence type="ECO:0000313" key="7">
    <source>
        <dbReference type="Proteomes" id="UP000070250"/>
    </source>
</evidence>
<evidence type="ECO:0000256" key="3">
    <source>
        <dbReference type="ARBA" id="ARBA00023284"/>
    </source>
</evidence>
<evidence type="ECO:0000259" key="5">
    <source>
        <dbReference type="PROSITE" id="PS51352"/>
    </source>
</evidence>
<dbReference type="Proteomes" id="UP000070250">
    <property type="component" value="Chromosome"/>
</dbReference>
<dbReference type="CDD" id="cd02966">
    <property type="entry name" value="TlpA_like_family"/>
    <property type="match status" value="1"/>
</dbReference>
<feature type="signal peptide" evidence="4">
    <location>
        <begin position="1"/>
        <end position="20"/>
    </location>
</feature>
<dbReference type="InterPro" id="IPR013766">
    <property type="entry name" value="Thioredoxin_domain"/>
</dbReference>
<keyword evidence="2" id="KW-0201">Cytochrome c-type biogenesis</keyword>
<feature type="chain" id="PRO_5007448334" description="Thioredoxin domain-containing protein" evidence="4">
    <location>
        <begin position="21"/>
        <end position="150"/>
    </location>
</feature>
<dbReference type="InterPro" id="IPR036249">
    <property type="entry name" value="Thioredoxin-like_sf"/>
</dbReference>
<evidence type="ECO:0000256" key="4">
    <source>
        <dbReference type="SAM" id="SignalP"/>
    </source>
</evidence>
<dbReference type="Pfam" id="PF08534">
    <property type="entry name" value="Redoxin"/>
    <property type="match status" value="1"/>
</dbReference>
<dbReference type="InterPro" id="IPR050553">
    <property type="entry name" value="Thioredoxin_ResA/DsbE_sf"/>
</dbReference>
<dbReference type="InterPro" id="IPR017937">
    <property type="entry name" value="Thioredoxin_CS"/>
</dbReference>
<sequence length="150" mass="17116">MHKLLLTIMLAAACAGLARAEDAKDPPPWLDADRGKVVLLDFWASWCTPCRQSFPWMAELQHRYGPEGLLIVAVNLDRERPQAERFLAQTPAGFRVEYDPEGELATQFDVTGMPMSFLIDRHGRVRARHTGFREAQRAEREAQIRTLLQE</sequence>
<evidence type="ECO:0000313" key="6">
    <source>
        <dbReference type="EMBL" id="AMN48043.1"/>
    </source>
</evidence>
<dbReference type="GO" id="GO:0017004">
    <property type="term" value="P:cytochrome complex assembly"/>
    <property type="evidence" value="ECO:0007669"/>
    <property type="project" value="UniProtKB-KW"/>
</dbReference>
<keyword evidence="3" id="KW-0676">Redox-active center</keyword>
<dbReference type="PATRIC" id="fig|465721.4.peg.2831"/>
<reference evidence="6 7" key="1">
    <citation type="submission" date="2015-06" db="EMBL/GenBank/DDBJ databases">
        <title>A Comprehensive Approach to Explore the Metabolic and Phylogenetic Diversity of Bacterial Steroid Degradation in the Environment: Testosterone as an Example.</title>
        <authorList>
            <person name="Yang F.-C."/>
            <person name="Chen Y.-L."/>
            <person name="Yu C.-P."/>
            <person name="Tang S.-L."/>
            <person name="Wang P.-H."/>
            <person name="Ismail W."/>
            <person name="Wang C.-H."/>
            <person name="Yang C.-Y."/>
            <person name="Chiang Y.-R."/>
        </authorList>
    </citation>
    <scope>NUCLEOTIDE SEQUENCE [LARGE SCALE GENOMIC DNA]</scope>
    <source>
        <strain evidence="6 7">DSM 18526</strain>
    </source>
</reference>
<dbReference type="GO" id="GO:0015036">
    <property type="term" value="F:disulfide oxidoreductase activity"/>
    <property type="evidence" value="ECO:0007669"/>
    <property type="project" value="UniProtKB-ARBA"/>
</dbReference>
<keyword evidence="4" id="KW-0732">Signal</keyword>
<name>A0A127FCB1_STEDE</name>
<accession>A0A127FCB1</accession>
<comment type="subcellular location">
    <subcellularLocation>
        <location evidence="1">Cell envelope</location>
    </subcellularLocation>
</comment>
<evidence type="ECO:0000256" key="1">
    <source>
        <dbReference type="ARBA" id="ARBA00004196"/>
    </source>
</evidence>
<dbReference type="GO" id="GO:0030313">
    <property type="term" value="C:cell envelope"/>
    <property type="evidence" value="ECO:0007669"/>
    <property type="project" value="UniProtKB-SubCell"/>
</dbReference>
<dbReference type="Gene3D" id="3.40.30.10">
    <property type="entry name" value="Glutaredoxin"/>
    <property type="match status" value="1"/>
</dbReference>
<dbReference type="KEGG" id="sdf:ACG33_13235"/>
<dbReference type="PROSITE" id="PS51352">
    <property type="entry name" value="THIOREDOXIN_2"/>
    <property type="match status" value="1"/>
</dbReference>